<organism evidence="2 3">
    <name type="scientific">Marinobacter lacisalsi</name>
    <dbReference type="NCBI Taxonomy" id="475979"/>
    <lineage>
        <taxon>Bacteria</taxon>
        <taxon>Pseudomonadati</taxon>
        <taxon>Pseudomonadota</taxon>
        <taxon>Gammaproteobacteria</taxon>
        <taxon>Pseudomonadales</taxon>
        <taxon>Marinobacteraceae</taxon>
        <taxon>Marinobacter</taxon>
    </lineage>
</organism>
<protein>
    <recommendedName>
        <fullName evidence="4">ABC transmembrane type-1 domain-containing protein</fullName>
    </recommendedName>
</protein>
<keyword evidence="3" id="KW-1185">Reference proteome</keyword>
<gene>
    <name evidence="2" type="ORF">ACFOZ5_13775</name>
</gene>
<comment type="caution">
    <text evidence="2">The sequence shown here is derived from an EMBL/GenBank/DDBJ whole genome shotgun (WGS) entry which is preliminary data.</text>
</comment>
<feature type="transmembrane region" description="Helical" evidence="1">
    <location>
        <begin position="135"/>
        <end position="153"/>
    </location>
</feature>
<evidence type="ECO:0000256" key="1">
    <source>
        <dbReference type="SAM" id="Phobius"/>
    </source>
</evidence>
<feature type="transmembrane region" description="Helical" evidence="1">
    <location>
        <begin position="74"/>
        <end position="93"/>
    </location>
</feature>
<evidence type="ECO:0000313" key="2">
    <source>
        <dbReference type="EMBL" id="MFC4260088.1"/>
    </source>
</evidence>
<feature type="transmembrane region" description="Helical" evidence="1">
    <location>
        <begin position="21"/>
        <end position="54"/>
    </location>
</feature>
<dbReference type="EMBL" id="JBHSDI010000048">
    <property type="protein sequence ID" value="MFC4260088.1"/>
    <property type="molecule type" value="Genomic_DNA"/>
</dbReference>
<keyword evidence="1" id="KW-1133">Transmembrane helix</keyword>
<sequence length="576" mass="63921">MIEILSVLRWSLSLGAKFYRVVPFLTLVIVVLTLVAQIASLLSFFLPLKIIILLGSEGMPRYFPAAFAQLDRDLLIAWLSGATIGFFLLSLLAEKLIARATEVAAGKLLGKSQKMVLFENQEDVAARAYQRYSSALAAGVFIPLALFALGWFYPSMAGLIAGYSLLVFVVFVTAYRVSERFGEYLDQKLGAALGLAANLGFFLVFAYLVVEFIFLSPPGFIIAIISILASRQVFGRATALVSGLHGLAQQRPRLDALFFHSQVLVSQVPKPGKKSLWSLLQPEVRGSWLPQVLEEAGAQSVKADQLQVQWLESSKPNMPQLLVSNTDTPDQTFLVKLFDFNRRSPAQHEATLATEGLEQVPMPGLILATEVDRFACHVYQMSPGKVLKIRRAKKVVSALNKQFLMTQLSARLVNRYVRSRPLLADRLSSEVLERLHVACSSRVDTLLVAELVNRLSELRSHLKSLPLVLVNPNIKRSIWQNDADQSLIVLNWDKWAIEPLGAGWPVAGKGLAELVDYLAAGEAKDRYQVDPCKARLSALLYSLEEFTNRQQFIASLKLLPDILDTLNTLQNDAIEE</sequence>
<dbReference type="Proteomes" id="UP001595798">
    <property type="component" value="Unassembled WGS sequence"/>
</dbReference>
<name>A0ABV8QK26_9GAMM</name>
<feature type="transmembrane region" description="Helical" evidence="1">
    <location>
        <begin position="189"/>
        <end position="209"/>
    </location>
</feature>
<dbReference type="RefSeq" id="WP_379888260.1">
    <property type="nucleotide sequence ID" value="NZ_JBHSDI010000048.1"/>
</dbReference>
<reference evidence="3" key="1">
    <citation type="journal article" date="2019" name="Int. J. Syst. Evol. Microbiol.">
        <title>The Global Catalogue of Microorganisms (GCM) 10K type strain sequencing project: providing services to taxonomists for standard genome sequencing and annotation.</title>
        <authorList>
            <consortium name="The Broad Institute Genomics Platform"/>
            <consortium name="The Broad Institute Genome Sequencing Center for Infectious Disease"/>
            <person name="Wu L."/>
            <person name="Ma J."/>
        </authorList>
    </citation>
    <scope>NUCLEOTIDE SEQUENCE [LARGE SCALE GENOMIC DNA]</scope>
    <source>
        <strain evidence="3">CECT 7297</strain>
    </source>
</reference>
<proteinExistence type="predicted"/>
<keyword evidence="1" id="KW-0812">Transmembrane</keyword>
<accession>A0ABV8QK26</accession>
<feature type="transmembrane region" description="Helical" evidence="1">
    <location>
        <begin position="159"/>
        <end position="177"/>
    </location>
</feature>
<keyword evidence="1" id="KW-0472">Membrane</keyword>
<evidence type="ECO:0008006" key="4">
    <source>
        <dbReference type="Google" id="ProtNLM"/>
    </source>
</evidence>
<evidence type="ECO:0000313" key="3">
    <source>
        <dbReference type="Proteomes" id="UP001595798"/>
    </source>
</evidence>